<dbReference type="RefSeq" id="WP_088430502.1">
    <property type="nucleotide sequence ID" value="NZ_CP021983.2"/>
</dbReference>
<dbReference type="AlphaFoldDB" id="A0A1Z3HQM5"/>
<evidence type="ECO:0000256" key="1">
    <source>
        <dbReference type="SAM" id="MobiDB-lite"/>
    </source>
</evidence>
<accession>A0A1Z3HQM5</accession>
<evidence type="ECO:0000313" key="3">
    <source>
        <dbReference type="Proteomes" id="UP000191901"/>
    </source>
</evidence>
<protein>
    <submittedName>
        <fullName evidence="2">Uncharacterized protein</fullName>
    </submittedName>
</protein>
<dbReference type="EMBL" id="CP021983">
    <property type="protein sequence ID" value="ASC72611.1"/>
    <property type="molecule type" value="Genomic_DNA"/>
</dbReference>
<dbReference type="KEGG" id="hhg:XM38_035690"/>
<gene>
    <name evidence="2" type="ORF">XM38_035690</name>
</gene>
<sequence>MAASTSPAPNFLAMLTQQVRQRFRGTELAAVTIRSTLRQGELLVLLDRPAAVELPQATLLTRLQQAVQDVLEAEALPVTIAAPDQALPVRLYLRQQGEAKPYASQRFHWSPDAALSELVQPTESAAAETAIEEPSVAPEAAAAATAAEPADAPAAAEAAEAAAVSAPAPEISPPEPSEAAADSSSEPTAQTPPWRWYGLAAAGLVLVGTLAYGLSRPCVVGGCARLSQAETLADDALAPLAQNPGPAEILQAQADLDQAMALLQPIPRWSPHYGAAQDQLAEFQAPWQALDWIIQAQQKATEAAQKSQNPPHPVQRWVEVSILWRQAINYLEQVAPDSPLAELAADKLREYRRNHATIQGRIDTEEAAQANLNAALESAELANHHTETSQSLGAVQLAEREWQNALRSLRLIPQGTQAYSEAQPLLSRYEQQLSQIRDRIAQEQLADQGYRQAMEAAQQARSYEQQHQWTLAVTSWERAVAEAQAVPNSSSLAEDGSSLVAQYRQALTQARGQLARAVALRQMEADLARLCAGSPAPCQYSTDQNQVRLILAQGYDRVISQTITPPANRVDTGVSAATIAAGQTLMEQIISLGNQSQQPIDLYDAEEGFIARYRPDLGGFVKNQG</sequence>
<dbReference type="STRING" id="1641165.XM38_16210"/>
<evidence type="ECO:0000313" key="2">
    <source>
        <dbReference type="EMBL" id="ASC72611.1"/>
    </source>
</evidence>
<dbReference type="OrthoDB" id="421517at2"/>
<reference evidence="2 3" key="1">
    <citation type="journal article" date="2016" name="Biochim. Biophys. Acta">
        <title>Characterization of red-shifted phycobilisomes isolated from the chlorophyll f-containing cyanobacterium Halomicronema hongdechloris.</title>
        <authorList>
            <person name="Li Y."/>
            <person name="Lin Y."/>
            <person name="Garvey C.J."/>
            <person name="Birch D."/>
            <person name="Corkery R.W."/>
            <person name="Loughlin P.C."/>
            <person name="Scheer H."/>
            <person name="Willows R.D."/>
            <person name="Chen M."/>
        </authorList>
    </citation>
    <scope>NUCLEOTIDE SEQUENCE [LARGE SCALE GENOMIC DNA]</scope>
    <source>
        <strain evidence="2 3">C2206</strain>
    </source>
</reference>
<organism evidence="2 3">
    <name type="scientific">Halomicronema hongdechloris C2206</name>
    <dbReference type="NCBI Taxonomy" id="1641165"/>
    <lineage>
        <taxon>Bacteria</taxon>
        <taxon>Bacillati</taxon>
        <taxon>Cyanobacteriota</taxon>
        <taxon>Cyanophyceae</taxon>
        <taxon>Nodosilineales</taxon>
        <taxon>Nodosilineaceae</taxon>
        <taxon>Halomicronema</taxon>
    </lineage>
</organism>
<keyword evidence="3" id="KW-1185">Reference proteome</keyword>
<feature type="compositionally biased region" description="Low complexity" evidence="1">
    <location>
        <begin position="132"/>
        <end position="169"/>
    </location>
</feature>
<dbReference type="Proteomes" id="UP000191901">
    <property type="component" value="Chromosome"/>
</dbReference>
<feature type="compositionally biased region" description="Low complexity" evidence="1">
    <location>
        <begin position="177"/>
        <end position="189"/>
    </location>
</feature>
<feature type="region of interest" description="Disordered" evidence="1">
    <location>
        <begin position="132"/>
        <end position="190"/>
    </location>
</feature>
<name>A0A1Z3HQM5_9CYAN</name>
<proteinExistence type="predicted"/>